<evidence type="ECO:0000313" key="3">
    <source>
        <dbReference type="EMBL" id="WXB06595.1"/>
    </source>
</evidence>
<dbReference type="InterPro" id="IPR010870">
    <property type="entry name" value="Porin_O/P"/>
</dbReference>
<evidence type="ECO:0000256" key="1">
    <source>
        <dbReference type="SAM" id="Coils"/>
    </source>
</evidence>
<accession>A0ABZ2L8B1</accession>
<protein>
    <submittedName>
        <fullName evidence="3">OprO/OprP family phosphate-selective porin</fullName>
    </submittedName>
</protein>
<sequence>MRSVAAQEPAAPSATPAPTSAPAPSGPSIEERLDEIDQRSRIALRKLEMAEEAAAAKEKERAAKDKERASIKIGPSGLSISSTDGAYSVALRAVLQADARIFVNDEHKLTDAFIIRRARPVFDATMGKNFLVRIMPDFGGGQTVLQDAYIDARAANEFGVIVGKFKPTLGLERLQNEQATYFVERGYPSSIIPSRDVGLAIHGDLFDGKLGYSVGMYNGTLDGGAGGDIEFDDSKEFSAHVYVRPFATQGRFTRPKFVQGLFIGVGATRGEKTGTPSNTYLPVYRTSGQNTFFQYIADTSAGAAPGSTAVAAGVENRLTGHVYAPIGPVAILGEYVIEQERVARGNVSKLITLQAWNITAAVALTGEEARFEGIVPKNPFDLTKGHFGGIELAARYSGMIIDRDAFDGLASDQRSARLAAEFGAGINWYATRNYAVKADYFITEFRSGGATAAGGRRDLEQVFLLRNQIAF</sequence>
<feature type="compositionally biased region" description="Low complexity" evidence="2">
    <location>
        <begin position="1"/>
        <end position="18"/>
    </location>
</feature>
<dbReference type="RefSeq" id="WP_394836244.1">
    <property type="nucleotide sequence ID" value="NZ_CP089929.1"/>
</dbReference>
<evidence type="ECO:0000256" key="2">
    <source>
        <dbReference type="SAM" id="MobiDB-lite"/>
    </source>
</evidence>
<keyword evidence="4" id="KW-1185">Reference proteome</keyword>
<dbReference type="Gene3D" id="2.40.160.10">
    <property type="entry name" value="Porin"/>
    <property type="match status" value="1"/>
</dbReference>
<organism evidence="3 4">
    <name type="scientific">Pendulispora rubella</name>
    <dbReference type="NCBI Taxonomy" id="2741070"/>
    <lineage>
        <taxon>Bacteria</taxon>
        <taxon>Pseudomonadati</taxon>
        <taxon>Myxococcota</taxon>
        <taxon>Myxococcia</taxon>
        <taxon>Myxococcales</taxon>
        <taxon>Sorangiineae</taxon>
        <taxon>Pendulisporaceae</taxon>
        <taxon>Pendulispora</taxon>
    </lineage>
</organism>
<feature type="region of interest" description="Disordered" evidence="2">
    <location>
        <begin position="1"/>
        <end position="33"/>
    </location>
</feature>
<reference evidence="3" key="1">
    <citation type="submission" date="2021-12" db="EMBL/GenBank/DDBJ databases">
        <title>Discovery of the Pendulisporaceae a myxobacterial family with distinct sporulation behavior and unique specialized metabolism.</title>
        <authorList>
            <person name="Garcia R."/>
            <person name="Popoff A."/>
            <person name="Bader C.D."/>
            <person name="Loehr J."/>
            <person name="Walesch S."/>
            <person name="Walt C."/>
            <person name="Boldt J."/>
            <person name="Bunk B."/>
            <person name="Haeckl F.J.F.P.J."/>
            <person name="Gunesch A.P."/>
            <person name="Birkelbach J."/>
            <person name="Nuebel U."/>
            <person name="Pietschmann T."/>
            <person name="Bach T."/>
            <person name="Mueller R."/>
        </authorList>
    </citation>
    <scope>NUCLEOTIDE SEQUENCE</scope>
    <source>
        <strain evidence="3">MSr11367</strain>
    </source>
</reference>
<dbReference type="EMBL" id="CP089983">
    <property type="protein sequence ID" value="WXB06595.1"/>
    <property type="molecule type" value="Genomic_DNA"/>
</dbReference>
<keyword evidence="1" id="KW-0175">Coiled coil</keyword>
<dbReference type="InterPro" id="IPR023614">
    <property type="entry name" value="Porin_dom_sf"/>
</dbReference>
<evidence type="ECO:0000313" key="4">
    <source>
        <dbReference type="Proteomes" id="UP001374803"/>
    </source>
</evidence>
<dbReference type="Pfam" id="PF07396">
    <property type="entry name" value="Porin_O_P"/>
    <property type="match status" value="1"/>
</dbReference>
<proteinExistence type="predicted"/>
<dbReference type="Proteomes" id="UP001374803">
    <property type="component" value="Chromosome"/>
</dbReference>
<name>A0ABZ2L8B1_9BACT</name>
<gene>
    <name evidence="3" type="ORF">LVJ94_04960</name>
</gene>
<feature type="coiled-coil region" evidence="1">
    <location>
        <begin position="33"/>
        <end position="69"/>
    </location>
</feature>